<dbReference type="PROSITE" id="PS50297">
    <property type="entry name" value="ANK_REP_REGION"/>
    <property type="match status" value="2"/>
</dbReference>
<dbReference type="SUPFAM" id="SSF52540">
    <property type="entry name" value="P-loop containing nucleoside triphosphate hydrolases"/>
    <property type="match status" value="1"/>
</dbReference>
<dbReference type="InterPro" id="IPR027417">
    <property type="entry name" value="P-loop_NTPase"/>
</dbReference>
<dbReference type="PANTHER" id="PTHR10039:SF16">
    <property type="entry name" value="GPI INOSITOL-DEACYLASE"/>
    <property type="match status" value="1"/>
</dbReference>
<gene>
    <name evidence="5" type="ORF">Z519_06201</name>
</gene>
<evidence type="ECO:0008006" key="7">
    <source>
        <dbReference type="Google" id="ProtNLM"/>
    </source>
</evidence>
<dbReference type="OrthoDB" id="1577640at2759"/>
<evidence type="ECO:0000256" key="1">
    <source>
        <dbReference type="ARBA" id="ARBA00022737"/>
    </source>
</evidence>
<dbReference type="EMBL" id="KN846987">
    <property type="protein sequence ID" value="KIW93596.1"/>
    <property type="molecule type" value="Genomic_DNA"/>
</dbReference>
<dbReference type="PRINTS" id="PR01415">
    <property type="entry name" value="ANKYRIN"/>
</dbReference>
<dbReference type="SUPFAM" id="SSF48403">
    <property type="entry name" value="Ankyrin repeat"/>
    <property type="match status" value="1"/>
</dbReference>
<dbReference type="Pfam" id="PF22939">
    <property type="entry name" value="WHD_GPIID"/>
    <property type="match status" value="1"/>
</dbReference>
<keyword evidence="2" id="KW-0040">ANK repeat</keyword>
<feature type="repeat" description="ANK" evidence="2">
    <location>
        <begin position="745"/>
        <end position="777"/>
    </location>
</feature>
<dbReference type="PANTHER" id="PTHR10039">
    <property type="entry name" value="AMELOGENIN"/>
    <property type="match status" value="1"/>
</dbReference>
<feature type="domain" description="GPI inositol-deacylase winged helix" evidence="3">
    <location>
        <begin position="492"/>
        <end position="571"/>
    </location>
</feature>
<dbReference type="AlphaFoldDB" id="A0A0D2EUS0"/>
<evidence type="ECO:0000259" key="3">
    <source>
        <dbReference type="Pfam" id="PF22939"/>
    </source>
</evidence>
<sequence length="875" mass="97393">MAEILGVASAIAGLMSLSGTVLAEGYSFLGTVHRAPRELRQLLSETAAIDTVIGQLQCLTDDDQVAGSGCKSALNELSDSGVLQECKESLLSVRNSIAACEQVAGHRVRNLGKMIIWPFKEKETKDALARLSRLRDLLSTAMTMDVSLTLRNVCLLSQRSSMGVEALQTRAARRDDREERRRLFKWLDPSSINVNENLEEGLKHHHPGTGSWFFESATYISWSSGPSTLLWINGIPGSGKTVLASCIIQTLRAQTAEPAMSLVYFYFDHRNSVKQTLKSFLGAISLQLICQHPELLDEAMNLYQKYEANFDDAISSTDLLALLTTSIQTVGTLMVVIDAVDECSELEDFVSALGRIVGTEGAIVRVIATGRHDHSLQKHMGTMAAHRVTLEHNIRDDISSFIRAEVNARVAARKIRIRSPELKALVIETLSREAGGMFLWVKFQLDIISRLTNDKAIRGALRELPKGLENTYIRLLEQVKEQNTHDLDAVCKMLMWLVSCLTPLTLSQLAEAVSIEPNDSEIDFEKMVTDENDLLEMLGSLVVVDRYQDDPVVSLAHFTLYEFLVSHRLREHEALSMFFVPARSYLDIGLSLAQYLSFSDFREPCTTQADLIHRTSSNKLLLLAARHWFTQFRALGGRGPLPNYIHRLQWFIEPCRRGDLRFVSWQQAYHGSVSDLPQPNPLVYANRFGMSNFFDILIQKGADTQALSEDDYSPLAIAVISGNKDLVATMLQPKPKPDLEVQYGRGLTCLHLAAEHGKEDIVHLLLEAGASPHARSVSGTTPFYRAARAGSIATMELLLNADSEINAQTWDGWTAIFEAIENHHVGAARWLIARGADVNRKLGVGTSVLEFAQFHENAEIIQIVEEALRSPLRTF</sequence>
<evidence type="ECO:0000313" key="6">
    <source>
        <dbReference type="Proteomes" id="UP000053789"/>
    </source>
</evidence>
<dbReference type="Pfam" id="PF24883">
    <property type="entry name" value="NPHP3_N"/>
    <property type="match status" value="1"/>
</dbReference>
<dbReference type="InterPro" id="IPR054471">
    <property type="entry name" value="GPIID_WHD"/>
</dbReference>
<dbReference type="InterPro" id="IPR036770">
    <property type="entry name" value="Ankyrin_rpt-contain_sf"/>
</dbReference>
<evidence type="ECO:0000259" key="4">
    <source>
        <dbReference type="Pfam" id="PF24883"/>
    </source>
</evidence>
<accession>A0A0D2EUS0</accession>
<keyword evidence="6" id="KW-1185">Reference proteome</keyword>
<dbReference type="RefSeq" id="XP_016620265.1">
    <property type="nucleotide sequence ID" value="XM_016763941.1"/>
</dbReference>
<protein>
    <recommendedName>
        <fullName evidence="7">NACHT domain-containing protein</fullName>
    </recommendedName>
</protein>
<dbReference type="VEuPathDB" id="FungiDB:Z519_06201"/>
<dbReference type="GeneID" id="27699129"/>
<dbReference type="PROSITE" id="PS50088">
    <property type="entry name" value="ANK_REPEAT"/>
    <property type="match status" value="2"/>
</dbReference>
<dbReference type="Pfam" id="PF12796">
    <property type="entry name" value="Ank_2"/>
    <property type="match status" value="1"/>
</dbReference>
<dbReference type="Proteomes" id="UP000053789">
    <property type="component" value="Unassembled WGS sequence"/>
</dbReference>
<dbReference type="InterPro" id="IPR002110">
    <property type="entry name" value="Ankyrin_rpt"/>
</dbReference>
<evidence type="ECO:0000256" key="2">
    <source>
        <dbReference type="PROSITE-ProRule" id="PRU00023"/>
    </source>
</evidence>
<feature type="domain" description="Nephrocystin 3-like N-terminal" evidence="4">
    <location>
        <begin position="208"/>
        <end position="371"/>
    </location>
</feature>
<dbReference type="SMART" id="SM00248">
    <property type="entry name" value="ANK"/>
    <property type="match status" value="5"/>
</dbReference>
<name>A0A0D2EUS0_CLAB1</name>
<dbReference type="Gene3D" id="3.40.50.300">
    <property type="entry name" value="P-loop containing nucleotide triphosphate hydrolases"/>
    <property type="match status" value="1"/>
</dbReference>
<dbReference type="InterPro" id="IPR056884">
    <property type="entry name" value="NPHP3-like_N"/>
</dbReference>
<dbReference type="Gene3D" id="1.25.40.20">
    <property type="entry name" value="Ankyrin repeat-containing domain"/>
    <property type="match status" value="1"/>
</dbReference>
<reference evidence="5" key="1">
    <citation type="submission" date="2015-01" db="EMBL/GenBank/DDBJ databases">
        <title>The Genome Sequence of Cladophialophora bantiana CBS 173.52.</title>
        <authorList>
            <consortium name="The Broad Institute Genomics Platform"/>
            <person name="Cuomo C."/>
            <person name="de Hoog S."/>
            <person name="Gorbushina A."/>
            <person name="Stielow B."/>
            <person name="Teixiera M."/>
            <person name="Abouelleil A."/>
            <person name="Chapman S.B."/>
            <person name="Priest M."/>
            <person name="Young S.K."/>
            <person name="Wortman J."/>
            <person name="Nusbaum C."/>
            <person name="Birren B."/>
        </authorList>
    </citation>
    <scope>NUCLEOTIDE SEQUENCE [LARGE SCALE GENOMIC DNA]</scope>
    <source>
        <strain evidence="5">CBS 173.52</strain>
    </source>
</reference>
<evidence type="ECO:0000313" key="5">
    <source>
        <dbReference type="EMBL" id="KIW93596.1"/>
    </source>
</evidence>
<feature type="repeat" description="ANK" evidence="2">
    <location>
        <begin position="778"/>
        <end position="810"/>
    </location>
</feature>
<keyword evidence="1" id="KW-0677">Repeat</keyword>
<proteinExistence type="predicted"/>
<organism evidence="5 6">
    <name type="scientific">Cladophialophora bantiana (strain ATCC 10958 / CBS 173.52 / CDC B-1940 / NIH 8579)</name>
    <name type="common">Xylohypha bantiana</name>
    <dbReference type="NCBI Taxonomy" id="1442370"/>
    <lineage>
        <taxon>Eukaryota</taxon>
        <taxon>Fungi</taxon>
        <taxon>Dikarya</taxon>
        <taxon>Ascomycota</taxon>
        <taxon>Pezizomycotina</taxon>
        <taxon>Eurotiomycetes</taxon>
        <taxon>Chaetothyriomycetidae</taxon>
        <taxon>Chaetothyriales</taxon>
        <taxon>Herpotrichiellaceae</taxon>
        <taxon>Cladophialophora</taxon>
    </lineage>
</organism>
<dbReference type="HOGENOM" id="CLU_000288_34_23_1"/>